<dbReference type="InterPro" id="IPR023631">
    <property type="entry name" value="Amidase_dom"/>
</dbReference>
<evidence type="ECO:0000313" key="4">
    <source>
        <dbReference type="Proteomes" id="UP001500466"/>
    </source>
</evidence>
<evidence type="ECO:0000313" key="3">
    <source>
        <dbReference type="EMBL" id="GAA4991567.1"/>
    </source>
</evidence>
<dbReference type="Gene3D" id="3.90.1300.10">
    <property type="entry name" value="Amidase signature (AS) domain"/>
    <property type="match status" value="1"/>
</dbReference>
<feature type="region of interest" description="Disordered" evidence="1">
    <location>
        <begin position="52"/>
        <end position="73"/>
    </location>
</feature>
<dbReference type="PANTHER" id="PTHR11895">
    <property type="entry name" value="TRANSAMIDASE"/>
    <property type="match status" value="1"/>
</dbReference>
<dbReference type="SUPFAM" id="SSF75304">
    <property type="entry name" value="Amidase signature (AS) enzymes"/>
    <property type="match status" value="1"/>
</dbReference>
<dbReference type="InterPro" id="IPR036928">
    <property type="entry name" value="AS_sf"/>
</dbReference>
<gene>
    <name evidence="3" type="ORF">GCM10023205_74660</name>
</gene>
<feature type="domain" description="Amidase" evidence="2">
    <location>
        <begin position="115"/>
        <end position="519"/>
    </location>
</feature>
<evidence type="ECO:0000256" key="1">
    <source>
        <dbReference type="SAM" id="MobiDB-lite"/>
    </source>
</evidence>
<dbReference type="RefSeq" id="WP_345680284.1">
    <property type="nucleotide sequence ID" value="NZ_BAABHS010000044.1"/>
</dbReference>
<organism evidence="3 4">
    <name type="scientific">Yinghuangia aomiensis</name>
    <dbReference type="NCBI Taxonomy" id="676205"/>
    <lineage>
        <taxon>Bacteria</taxon>
        <taxon>Bacillati</taxon>
        <taxon>Actinomycetota</taxon>
        <taxon>Actinomycetes</taxon>
        <taxon>Kitasatosporales</taxon>
        <taxon>Streptomycetaceae</taxon>
        <taxon>Yinghuangia</taxon>
    </lineage>
</organism>
<dbReference type="PANTHER" id="PTHR11895:SF176">
    <property type="entry name" value="AMIDASE AMID-RELATED"/>
    <property type="match status" value="1"/>
</dbReference>
<reference evidence="4" key="1">
    <citation type="journal article" date="2019" name="Int. J. Syst. Evol. Microbiol.">
        <title>The Global Catalogue of Microorganisms (GCM) 10K type strain sequencing project: providing services to taxonomists for standard genome sequencing and annotation.</title>
        <authorList>
            <consortium name="The Broad Institute Genomics Platform"/>
            <consortium name="The Broad Institute Genome Sequencing Center for Infectious Disease"/>
            <person name="Wu L."/>
            <person name="Ma J."/>
        </authorList>
    </citation>
    <scope>NUCLEOTIDE SEQUENCE [LARGE SCALE GENOMIC DNA]</scope>
    <source>
        <strain evidence="4">JCM 17986</strain>
    </source>
</reference>
<dbReference type="EMBL" id="BAABHS010000044">
    <property type="protein sequence ID" value="GAA4991567.1"/>
    <property type="molecule type" value="Genomic_DNA"/>
</dbReference>
<evidence type="ECO:0000259" key="2">
    <source>
        <dbReference type="Pfam" id="PF01425"/>
    </source>
</evidence>
<protein>
    <submittedName>
        <fullName evidence="3">Amidase</fullName>
    </submittedName>
</protein>
<proteinExistence type="predicted"/>
<dbReference type="PROSITE" id="PS00571">
    <property type="entry name" value="AMIDASES"/>
    <property type="match status" value="1"/>
</dbReference>
<dbReference type="Pfam" id="PF01425">
    <property type="entry name" value="Amidase"/>
    <property type="match status" value="1"/>
</dbReference>
<dbReference type="Proteomes" id="UP001500466">
    <property type="component" value="Unassembled WGS sequence"/>
</dbReference>
<dbReference type="InterPro" id="IPR020556">
    <property type="entry name" value="Amidase_CS"/>
</dbReference>
<sequence>MSPSDATTGAAADISAAWVREYLARDGIHPHDAELDALAAAVSAGRAEADRLRRTTDVGDGTEGAVWPAGGSNEIARPSDAAAATPIPIPAPADDLATVLGCAAALTAGQVSSVELVTELQRRADDADPKLGVYLARFDDQALKAARAADAERAAGTVRGPLHGVPLTVKDLILTREGPTTGHSAAPPRHLGGRDAASVARLRAAGAIVLGKVSLAEFGFGVPDADAGLPLPRNPWDTDRWPGGSSSGSAAGVAAGLFPGSIGTDTGGSIRIPAALCGVTGFKPTYGAVSTDGVLPGAPTVDTVGPIASDAADCLALYQVLAGLPASAPGAPATVRGLRIAVDLSGLDRPGADPAAGNAIEAAMRELTDAGAVVHACAIPHLDVLEAACRIVQGTETYGSHRDGLAAHWPAYGSITRFFMAAGGAHDARDYLHAQRVRAWGRARLADFFADHDIVATPTVGTGAPSLDGELLGLLPLFYTSVWNATGFPAVSLPGPPDARGLPLGIQLAAAPGADHRLLTVAHALQTRTDWHRRRPAGATAVS</sequence>
<keyword evidence="4" id="KW-1185">Reference proteome</keyword>
<comment type="caution">
    <text evidence="3">The sequence shown here is derived from an EMBL/GenBank/DDBJ whole genome shotgun (WGS) entry which is preliminary data.</text>
</comment>
<accession>A0ABP9I8V9</accession>
<dbReference type="InterPro" id="IPR000120">
    <property type="entry name" value="Amidase"/>
</dbReference>
<name>A0ABP9I8V9_9ACTN</name>